<dbReference type="InterPro" id="IPR011467">
    <property type="entry name" value="DUF1573"/>
</dbReference>
<dbReference type="AlphaFoldDB" id="A0A1M6SQX0"/>
<protein>
    <submittedName>
        <fullName evidence="2">Uncharacterized protein</fullName>
    </submittedName>
</protein>
<accession>A0A1M6SQX0</accession>
<dbReference type="PANTHER" id="PTHR37833:SF1">
    <property type="entry name" value="SIGNAL PEPTIDE PROTEIN"/>
    <property type="match status" value="1"/>
</dbReference>
<dbReference type="InterPro" id="IPR013783">
    <property type="entry name" value="Ig-like_fold"/>
</dbReference>
<reference evidence="3" key="1">
    <citation type="submission" date="2016-11" db="EMBL/GenBank/DDBJ databases">
        <authorList>
            <person name="Varghese N."/>
            <person name="Submissions S."/>
        </authorList>
    </citation>
    <scope>NUCLEOTIDE SEQUENCE [LARGE SCALE GENOMIC DNA]</scope>
    <source>
        <strain evidence="3">DSM 26134</strain>
    </source>
</reference>
<organism evidence="2 3">
    <name type="scientific">Reichenbachiella agariperforans</name>
    <dbReference type="NCBI Taxonomy" id="156994"/>
    <lineage>
        <taxon>Bacteria</taxon>
        <taxon>Pseudomonadati</taxon>
        <taxon>Bacteroidota</taxon>
        <taxon>Cytophagia</taxon>
        <taxon>Cytophagales</taxon>
        <taxon>Reichenbachiellaceae</taxon>
        <taxon>Reichenbachiella</taxon>
    </lineage>
</organism>
<sequence length="141" mass="15203">MKRSIFILALVLSTMTTWAQEGAEVIPAGPHISFITSSYDFGDITQGDKVNYTFEFTNDGNQPLLLSNVQTTCGCTASSWPREAIAPGESSKIDVTFNSRGKIGHQNKVITITSNASNNPERVKIVTNVLPPAPISEEGDS</sequence>
<name>A0A1M6SQX0_REIAG</name>
<dbReference type="Pfam" id="PF07610">
    <property type="entry name" value="DUF1573"/>
    <property type="match status" value="1"/>
</dbReference>
<feature type="chain" id="PRO_5013268917" evidence="1">
    <location>
        <begin position="20"/>
        <end position="141"/>
    </location>
</feature>
<keyword evidence="1" id="KW-0732">Signal</keyword>
<proteinExistence type="predicted"/>
<evidence type="ECO:0000256" key="1">
    <source>
        <dbReference type="SAM" id="SignalP"/>
    </source>
</evidence>
<keyword evidence="3" id="KW-1185">Reference proteome</keyword>
<evidence type="ECO:0000313" key="3">
    <source>
        <dbReference type="Proteomes" id="UP000184474"/>
    </source>
</evidence>
<dbReference type="Proteomes" id="UP000184474">
    <property type="component" value="Unassembled WGS sequence"/>
</dbReference>
<dbReference type="PANTHER" id="PTHR37833">
    <property type="entry name" value="LIPOPROTEIN-RELATED"/>
    <property type="match status" value="1"/>
</dbReference>
<dbReference type="STRING" id="156994.SAMN04488028_105117"/>
<evidence type="ECO:0000313" key="2">
    <source>
        <dbReference type="EMBL" id="SHK47142.1"/>
    </source>
</evidence>
<feature type="signal peptide" evidence="1">
    <location>
        <begin position="1"/>
        <end position="19"/>
    </location>
</feature>
<dbReference type="RefSeq" id="WP_073123207.1">
    <property type="nucleotide sequence ID" value="NZ_FRAA01000005.1"/>
</dbReference>
<dbReference type="EMBL" id="FRAA01000005">
    <property type="protein sequence ID" value="SHK47142.1"/>
    <property type="molecule type" value="Genomic_DNA"/>
</dbReference>
<gene>
    <name evidence="2" type="ORF">SAMN04488028_105117</name>
</gene>
<dbReference type="Gene3D" id="2.60.40.10">
    <property type="entry name" value="Immunoglobulins"/>
    <property type="match status" value="1"/>
</dbReference>